<accession>A0A085WGT5</accession>
<sequence>MTAPVVGLPPGAVIDGFKVLKALGDGGFAFVYLVEKDGQLYALKLARHRQASGDDRRTHARTLRELGIRISSPIPVEGRRSSRAAGQGRASVSRSLEEE</sequence>
<keyword evidence="3" id="KW-0808">Transferase</keyword>
<dbReference type="Proteomes" id="UP000028725">
    <property type="component" value="Unassembled WGS sequence"/>
</dbReference>
<dbReference type="GO" id="GO:0005524">
    <property type="term" value="F:ATP binding"/>
    <property type="evidence" value="ECO:0007669"/>
    <property type="project" value="UniProtKB-UniRule"/>
</dbReference>
<evidence type="ECO:0000256" key="2">
    <source>
        <dbReference type="SAM" id="MobiDB-lite"/>
    </source>
</evidence>
<name>A0A085WGT5_9BACT</name>
<dbReference type="Gene3D" id="3.30.200.20">
    <property type="entry name" value="Phosphorylase Kinase, domain 1"/>
    <property type="match status" value="1"/>
</dbReference>
<keyword evidence="3" id="KW-0723">Serine/threonine-protein kinase</keyword>
<evidence type="ECO:0000256" key="1">
    <source>
        <dbReference type="PROSITE-ProRule" id="PRU10141"/>
    </source>
</evidence>
<dbReference type="EMBL" id="JMCB01000009">
    <property type="protein sequence ID" value="KFE66898.1"/>
    <property type="molecule type" value="Genomic_DNA"/>
</dbReference>
<protein>
    <submittedName>
        <fullName evidence="3">Serine/threonine protein kinase</fullName>
    </submittedName>
</protein>
<dbReference type="PATRIC" id="fig|394096.3.peg.5139"/>
<keyword evidence="1" id="KW-0067">ATP-binding</keyword>
<evidence type="ECO:0000313" key="3">
    <source>
        <dbReference type="EMBL" id="KFE66898.1"/>
    </source>
</evidence>
<reference evidence="3 4" key="1">
    <citation type="submission" date="2014-04" db="EMBL/GenBank/DDBJ databases">
        <title>Genome assembly of Hyalangium minutum DSM 14724.</title>
        <authorList>
            <person name="Sharma G."/>
            <person name="Subramanian S."/>
        </authorList>
    </citation>
    <scope>NUCLEOTIDE SEQUENCE [LARGE SCALE GENOMIC DNA]</scope>
    <source>
        <strain evidence="3 4">DSM 14724</strain>
    </source>
</reference>
<evidence type="ECO:0000313" key="4">
    <source>
        <dbReference type="Proteomes" id="UP000028725"/>
    </source>
</evidence>
<dbReference type="GO" id="GO:0004674">
    <property type="term" value="F:protein serine/threonine kinase activity"/>
    <property type="evidence" value="ECO:0007669"/>
    <property type="project" value="UniProtKB-KW"/>
</dbReference>
<gene>
    <name evidence="3" type="ORF">DB31_9112</name>
</gene>
<dbReference type="AlphaFoldDB" id="A0A085WGT5"/>
<dbReference type="STRING" id="394096.DB31_9112"/>
<proteinExistence type="predicted"/>
<feature type="compositionally biased region" description="Low complexity" evidence="2">
    <location>
        <begin position="83"/>
        <end position="99"/>
    </location>
</feature>
<keyword evidence="1" id="KW-0547">Nucleotide-binding</keyword>
<keyword evidence="3" id="KW-0418">Kinase</keyword>
<dbReference type="SUPFAM" id="SSF56112">
    <property type="entry name" value="Protein kinase-like (PK-like)"/>
    <property type="match status" value="1"/>
</dbReference>
<dbReference type="PROSITE" id="PS00107">
    <property type="entry name" value="PROTEIN_KINASE_ATP"/>
    <property type="match status" value="1"/>
</dbReference>
<dbReference type="InterPro" id="IPR011009">
    <property type="entry name" value="Kinase-like_dom_sf"/>
</dbReference>
<organism evidence="3 4">
    <name type="scientific">Hyalangium minutum</name>
    <dbReference type="NCBI Taxonomy" id="394096"/>
    <lineage>
        <taxon>Bacteria</taxon>
        <taxon>Pseudomonadati</taxon>
        <taxon>Myxococcota</taxon>
        <taxon>Myxococcia</taxon>
        <taxon>Myxococcales</taxon>
        <taxon>Cystobacterineae</taxon>
        <taxon>Archangiaceae</taxon>
        <taxon>Hyalangium</taxon>
    </lineage>
</organism>
<feature type="binding site" evidence="1">
    <location>
        <position position="44"/>
    </location>
    <ligand>
        <name>ATP</name>
        <dbReference type="ChEBI" id="CHEBI:30616"/>
    </ligand>
</feature>
<feature type="region of interest" description="Disordered" evidence="2">
    <location>
        <begin position="74"/>
        <end position="99"/>
    </location>
</feature>
<keyword evidence="4" id="KW-1185">Reference proteome</keyword>
<comment type="caution">
    <text evidence="3">The sequence shown here is derived from an EMBL/GenBank/DDBJ whole genome shotgun (WGS) entry which is preliminary data.</text>
</comment>
<dbReference type="InterPro" id="IPR017441">
    <property type="entry name" value="Protein_kinase_ATP_BS"/>
</dbReference>